<accession>A0ABT9H0U4</accession>
<keyword evidence="14 18" id="KW-1133">Transmembrane helix</keyword>
<evidence type="ECO:0000256" key="17">
    <source>
        <dbReference type="PIRNR" id="PIRNR000169"/>
    </source>
</evidence>
<evidence type="ECO:0000256" key="7">
    <source>
        <dbReference type="ARBA" id="ARBA00022475"/>
    </source>
</evidence>
<evidence type="ECO:0000256" key="16">
    <source>
        <dbReference type="ARBA" id="ARBA00023136"/>
    </source>
</evidence>
<evidence type="ECO:0000256" key="2">
    <source>
        <dbReference type="ARBA" id="ARBA00004050"/>
    </source>
</evidence>
<proteinExistence type="predicted"/>
<keyword evidence="10" id="KW-0349">Heme</keyword>
<dbReference type="InterPro" id="IPR034804">
    <property type="entry name" value="SQR/QFR_C/D"/>
</dbReference>
<evidence type="ECO:0000256" key="1">
    <source>
        <dbReference type="ARBA" id="ARBA00001971"/>
    </source>
</evidence>
<keyword evidence="8 17" id="KW-0997">Cell inner membrane</keyword>
<dbReference type="CDD" id="cd03494">
    <property type="entry name" value="SQR_TypeC_SdhD"/>
    <property type="match status" value="1"/>
</dbReference>
<keyword evidence="16 17" id="KW-0472">Membrane</keyword>
<name>A0ABT9H0U4_9GAMM</name>
<comment type="pathway">
    <text evidence="4 17">Carbohydrate metabolism; tricarboxylic acid cycle.</text>
</comment>
<evidence type="ECO:0000256" key="8">
    <source>
        <dbReference type="ARBA" id="ARBA00022519"/>
    </source>
</evidence>
<evidence type="ECO:0000256" key="11">
    <source>
        <dbReference type="ARBA" id="ARBA00022692"/>
    </source>
</evidence>
<keyword evidence="15" id="KW-0408">Iron</keyword>
<evidence type="ECO:0000256" key="18">
    <source>
        <dbReference type="SAM" id="Phobius"/>
    </source>
</evidence>
<evidence type="ECO:0000256" key="14">
    <source>
        <dbReference type="ARBA" id="ARBA00022989"/>
    </source>
</evidence>
<feature type="transmembrane region" description="Helical" evidence="18">
    <location>
        <begin position="59"/>
        <end position="80"/>
    </location>
</feature>
<evidence type="ECO:0000256" key="13">
    <source>
        <dbReference type="ARBA" id="ARBA00022982"/>
    </source>
</evidence>
<keyword evidence="7 17" id="KW-1003">Cell membrane</keyword>
<comment type="caution">
    <text evidence="19">The sequence shown here is derived from an EMBL/GenBank/DDBJ whole genome shotgun (WGS) entry which is preliminary data.</text>
</comment>
<evidence type="ECO:0000313" key="20">
    <source>
        <dbReference type="Proteomes" id="UP001231616"/>
    </source>
</evidence>
<dbReference type="NCBIfam" id="TIGR02968">
    <property type="entry name" value="succ_dehyd_anc"/>
    <property type="match status" value="1"/>
</dbReference>
<reference evidence="19 20" key="1">
    <citation type="submission" date="2023-08" db="EMBL/GenBank/DDBJ databases">
        <authorList>
            <person name="Joshi A."/>
            <person name="Thite S."/>
        </authorList>
    </citation>
    <scope>NUCLEOTIDE SEQUENCE [LARGE SCALE GENOMIC DNA]</scope>
    <source>
        <strain evidence="19 20">AC40</strain>
    </source>
</reference>
<evidence type="ECO:0000256" key="9">
    <source>
        <dbReference type="ARBA" id="ARBA00022532"/>
    </source>
</evidence>
<feature type="transmembrane region" description="Helical" evidence="18">
    <location>
        <begin position="92"/>
        <end position="115"/>
    </location>
</feature>
<dbReference type="Proteomes" id="UP001231616">
    <property type="component" value="Unassembled WGS sequence"/>
</dbReference>
<organism evidence="19 20">
    <name type="scientific">Alkalimonas collagenimarina</name>
    <dbReference type="NCBI Taxonomy" id="400390"/>
    <lineage>
        <taxon>Bacteria</taxon>
        <taxon>Pseudomonadati</taxon>
        <taxon>Pseudomonadota</taxon>
        <taxon>Gammaproteobacteria</taxon>
        <taxon>Alkalimonas</taxon>
    </lineage>
</organism>
<gene>
    <name evidence="19" type="primary">sdhD</name>
    <name evidence="19" type="ORF">Q3O60_12145</name>
</gene>
<protein>
    <recommendedName>
        <fullName evidence="5 17">Succinate dehydrogenase hydrophobic membrane anchor subunit</fullName>
    </recommendedName>
</protein>
<dbReference type="RefSeq" id="WP_305894206.1">
    <property type="nucleotide sequence ID" value="NZ_JAUZVZ010000016.1"/>
</dbReference>
<dbReference type="SUPFAM" id="SSF81343">
    <property type="entry name" value="Fumarate reductase respiratory complex transmembrane subunits"/>
    <property type="match status" value="1"/>
</dbReference>
<evidence type="ECO:0000256" key="5">
    <source>
        <dbReference type="ARBA" id="ARBA00019425"/>
    </source>
</evidence>
<comment type="cofactor">
    <cofactor evidence="1">
        <name>heme</name>
        <dbReference type="ChEBI" id="CHEBI:30413"/>
    </cofactor>
</comment>
<evidence type="ECO:0000256" key="4">
    <source>
        <dbReference type="ARBA" id="ARBA00005163"/>
    </source>
</evidence>
<keyword evidence="6 17" id="KW-0813">Transport</keyword>
<dbReference type="InterPro" id="IPR000701">
    <property type="entry name" value="SuccDH_FuR_B_TM-su"/>
</dbReference>
<dbReference type="PIRSF" id="PIRSF000169">
    <property type="entry name" value="SDH_D"/>
    <property type="match status" value="1"/>
</dbReference>
<comment type="subcellular location">
    <subcellularLocation>
        <location evidence="3 17">Cell inner membrane</location>
        <topology evidence="3 17">Multi-pass membrane protein</topology>
    </subcellularLocation>
</comment>
<dbReference type="PANTHER" id="PTHR38689:SF1">
    <property type="entry name" value="SUCCINATE DEHYDROGENASE HYDROPHOBIC MEMBRANE ANCHOR SUBUNIT"/>
    <property type="match status" value="1"/>
</dbReference>
<evidence type="ECO:0000256" key="6">
    <source>
        <dbReference type="ARBA" id="ARBA00022448"/>
    </source>
</evidence>
<evidence type="ECO:0000256" key="3">
    <source>
        <dbReference type="ARBA" id="ARBA00004429"/>
    </source>
</evidence>
<evidence type="ECO:0000256" key="10">
    <source>
        <dbReference type="ARBA" id="ARBA00022617"/>
    </source>
</evidence>
<dbReference type="Pfam" id="PF01127">
    <property type="entry name" value="Sdh_cyt"/>
    <property type="match status" value="1"/>
</dbReference>
<feature type="transmembrane region" description="Helical" evidence="18">
    <location>
        <begin position="21"/>
        <end position="39"/>
    </location>
</feature>
<dbReference type="Gene3D" id="1.20.1300.10">
    <property type="entry name" value="Fumarate reductase/succinate dehydrogenase, transmembrane subunit"/>
    <property type="match status" value="1"/>
</dbReference>
<keyword evidence="9 17" id="KW-0816">Tricarboxylic acid cycle</keyword>
<dbReference type="EMBL" id="JAUZVZ010000016">
    <property type="protein sequence ID" value="MDP4536944.1"/>
    <property type="molecule type" value="Genomic_DNA"/>
</dbReference>
<evidence type="ECO:0000313" key="19">
    <source>
        <dbReference type="EMBL" id="MDP4536944.1"/>
    </source>
</evidence>
<dbReference type="InterPro" id="IPR014312">
    <property type="entry name" value="Succ_DH_anchor"/>
</dbReference>
<keyword evidence="20" id="KW-1185">Reference proteome</keyword>
<evidence type="ECO:0000256" key="12">
    <source>
        <dbReference type="ARBA" id="ARBA00022723"/>
    </source>
</evidence>
<dbReference type="PANTHER" id="PTHR38689">
    <property type="entry name" value="SUCCINATE DEHYDROGENASE HYDROPHOBIC MEMBRANE ANCHOR SUBUNIT"/>
    <property type="match status" value="1"/>
</dbReference>
<keyword evidence="13 17" id="KW-0249">Electron transport</keyword>
<sequence>MVLNQASLKRDGVQDYVSTRATATVLGLYALFILGFFLFTPEVTYVTWNNLFAQLWMKVFTLLALISIAIHARIGLWQVVTDYIKCARIRAVVQFVVSVIAFSYVAVGLFVLWGLKAVGVS</sequence>
<evidence type="ECO:0000256" key="15">
    <source>
        <dbReference type="ARBA" id="ARBA00023004"/>
    </source>
</evidence>
<keyword evidence="12" id="KW-0479">Metal-binding</keyword>
<keyword evidence="11 18" id="KW-0812">Transmembrane</keyword>
<comment type="function">
    <text evidence="2 17">Membrane-anchoring subunit of succinate dehydrogenase (SDH).</text>
</comment>